<dbReference type="SMART" id="SM00757">
    <property type="entry name" value="CRA"/>
    <property type="match status" value="1"/>
</dbReference>
<feature type="region of interest" description="Disordered" evidence="1">
    <location>
        <begin position="274"/>
        <end position="307"/>
    </location>
</feature>
<accession>A0A507DYP4</accession>
<proteinExistence type="predicted"/>
<sequence length="526" mass="58271">MVESLRPAESRSANHSDPPAEFYNLTNLPITPEAMHLLVYEHLVHHCYSETAQSFGAACNIDPSTALDRPHRGVKSPMYAGDRESDSDMMDTSADYNNNNGGGERFGAAGGLGGAASPPTPAQTMENRKIISELVLAGEVGEAIQYCNSVFPETLTGDTPESADIVFQLQCQRFVECVKVSAAEAMTFAQQELGKFGAFGRPKYVEKLNDIIGLIAYPDPYSSPLAPYLSEKRREEVATALNSHILASQGFPSTTTMEQLIRQSTVVRETLHDVTETPKDAKKNTKLSHPSRKTVNNGGPPRRKAVDNTMAQRNNDVPGIDWPRSVHFPRSVHRTELEEIFNELKSLAPGADIKDELSRLRSAAQQWNTPAKKSIVGANHDDDEARPHYGSLCKVKGYHLLCCDGRRPTLVWLDPDLASKLYGRQKRGPSNRGVATRAESEPFRHRPSLQLRKGNGRLDESDETTSLQARGDGSCFLVQMYLPFNIILKATSMNSEYIKKSRRQRLCEQYSHLPESALSQIVDSCR</sequence>
<dbReference type="InterPro" id="IPR006595">
    <property type="entry name" value="CTLH_C"/>
</dbReference>
<dbReference type="PROSITE" id="PS50897">
    <property type="entry name" value="CTLH"/>
    <property type="match status" value="1"/>
</dbReference>
<dbReference type="InterPro" id="IPR006594">
    <property type="entry name" value="LisH"/>
</dbReference>
<feature type="region of interest" description="Disordered" evidence="1">
    <location>
        <begin position="423"/>
        <end position="446"/>
    </location>
</feature>
<dbReference type="PROSITE" id="PS50896">
    <property type="entry name" value="LISH"/>
    <property type="match status" value="1"/>
</dbReference>
<dbReference type="STRING" id="109895.A0A507DYP4"/>
<organism evidence="3 4">
    <name type="scientific">Powellomyces hirtus</name>
    <dbReference type="NCBI Taxonomy" id="109895"/>
    <lineage>
        <taxon>Eukaryota</taxon>
        <taxon>Fungi</taxon>
        <taxon>Fungi incertae sedis</taxon>
        <taxon>Chytridiomycota</taxon>
        <taxon>Chytridiomycota incertae sedis</taxon>
        <taxon>Chytridiomycetes</taxon>
        <taxon>Spizellomycetales</taxon>
        <taxon>Powellomycetaceae</taxon>
        <taxon>Powellomyces</taxon>
    </lineage>
</organism>
<dbReference type="SMART" id="SM00668">
    <property type="entry name" value="CTLH"/>
    <property type="match status" value="1"/>
</dbReference>
<evidence type="ECO:0000313" key="4">
    <source>
        <dbReference type="Proteomes" id="UP000318582"/>
    </source>
</evidence>
<gene>
    <name evidence="3" type="ORF">PhCBS80983_g04630</name>
</gene>
<dbReference type="PANTHER" id="PTHR12864">
    <property type="entry name" value="RAN BINDING PROTEIN 9-RELATED"/>
    <property type="match status" value="1"/>
</dbReference>
<dbReference type="SMART" id="SM00667">
    <property type="entry name" value="LisH"/>
    <property type="match status" value="1"/>
</dbReference>
<feature type="domain" description="CTLH" evidence="2">
    <location>
        <begin position="124"/>
        <end position="185"/>
    </location>
</feature>
<name>A0A507DYP4_9FUNG</name>
<comment type="caution">
    <text evidence="3">The sequence shown here is derived from an EMBL/GenBank/DDBJ whole genome shotgun (WGS) entry which is preliminary data.</text>
</comment>
<dbReference type="InterPro" id="IPR024964">
    <property type="entry name" value="CTLH/CRA"/>
</dbReference>
<dbReference type="InterPro" id="IPR013144">
    <property type="entry name" value="CRA_dom"/>
</dbReference>
<feature type="compositionally biased region" description="Basic and acidic residues" evidence="1">
    <location>
        <begin position="1"/>
        <end position="14"/>
    </location>
</feature>
<feature type="compositionally biased region" description="Basic and acidic residues" evidence="1">
    <location>
        <begin position="274"/>
        <end position="283"/>
    </location>
</feature>
<evidence type="ECO:0000259" key="2">
    <source>
        <dbReference type="PROSITE" id="PS50897"/>
    </source>
</evidence>
<dbReference type="Pfam" id="PF10607">
    <property type="entry name" value="CTLH"/>
    <property type="match status" value="1"/>
</dbReference>
<dbReference type="EMBL" id="QEAQ01000079">
    <property type="protein sequence ID" value="TPX56307.1"/>
    <property type="molecule type" value="Genomic_DNA"/>
</dbReference>
<evidence type="ECO:0000313" key="3">
    <source>
        <dbReference type="EMBL" id="TPX56307.1"/>
    </source>
</evidence>
<evidence type="ECO:0000256" key="1">
    <source>
        <dbReference type="SAM" id="MobiDB-lite"/>
    </source>
</evidence>
<dbReference type="Proteomes" id="UP000318582">
    <property type="component" value="Unassembled WGS sequence"/>
</dbReference>
<protein>
    <recommendedName>
        <fullName evidence="2">CTLH domain-containing protein</fullName>
    </recommendedName>
</protein>
<feature type="region of interest" description="Disordered" evidence="1">
    <location>
        <begin position="1"/>
        <end position="20"/>
    </location>
</feature>
<dbReference type="InterPro" id="IPR050618">
    <property type="entry name" value="Ubq-SigPath_Reg"/>
</dbReference>
<reference evidence="3 4" key="1">
    <citation type="journal article" date="2019" name="Sci. Rep.">
        <title>Comparative genomics of chytrid fungi reveal insights into the obligate biotrophic and pathogenic lifestyle of Synchytrium endobioticum.</title>
        <authorList>
            <person name="van de Vossenberg B.T.L.H."/>
            <person name="Warris S."/>
            <person name="Nguyen H.D.T."/>
            <person name="van Gent-Pelzer M.P.E."/>
            <person name="Joly D.L."/>
            <person name="van de Geest H.C."/>
            <person name="Bonants P.J.M."/>
            <person name="Smith D.S."/>
            <person name="Levesque C.A."/>
            <person name="van der Lee T.A.J."/>
        </authorList>
    </citation>
    <scope>NUCLEOTIDE SEQUENCE [LARGE SCALE GENOMIC DNA]</scope>
    <source>
        <strain evidence="3 4">CBS 809.83</strain>
    </source>
</reference>
<dbReference type="AlphaFoldDB" id="A0A507DYP4"/>
<keyword evidence="4" id="KW-1185">Reference proteome</keyword>